<organism evidence="2 3">
    <name type="scientific">Nitratidesulfovibrio vulgaris (strain ATCC 29579 / DSM 644 / CCUG 34227 / NCIMB 8303 / VKM B-1760 / Hildenborough)</name>
    <name type="common">Desulfovibrio vulgaris</name>
    <dbReference type="NCBI Taxonomy" id="882"/>
    <lineage>
        <taxon>Bacteria</taxon>
        <taxon>Pseudomonadati</taxon>
        <taxon>Thermodesulfobacteriota</taxon>
        <taxon>Desulfovibrionia</taxon>
        <taxon>Desulfovibrionales</taxon>
        <taxon>Desulfovibrionaceae</taxon>
        <taxon>Nitratidesulfovibrio</taxon>
    </lineage>
</organism>
<protein>
    <submittedName>
        <fullName evidence="2">Uncharacterized protein</fullName>
    </submittedName>
</protein>
<dbReference type="HOGENOM" id="CLU_041132_1_1_7"/>
<keyword evidence="3" id="KW-1185">Reference proteome</keyword>
<dbReference type="Gene3D" id="3.40.50.2000">
    <property type="entry name" value="Glycogen Phosphorylase B"/>
    <property type="match status" value="1"/>
</dbReference>
<dbReference type="KEGG" id="dvu:DVUA0050"/>
<name>Q72WN9_NITV2</name>
<dbReference type="OrthoDB" id="9816564at2"/>
<accession>Q72WN9</accession>
<evidence type="ECO:0000313" key="2">
    <source>
        <dbReference type="EMBL" id="AAS94472.1"/>
    </source>
</evidence>
<dbReference type="EMBL" id="AE017286">
    <property type="protein sequence ID" value="AAS94472.1"/>
    <property type="molecule type" value="Genomic_DNA"/>
</dbReference>
<proteinExistence type="predicted"/>
<dbReference type="AlphaFoldDB" id="Q72WN9"/>
<feature type="region of interest" description="Disordered" evidence="1">
    <location>
        <begin position="397"/>
        <end position="418"/>
    </location>
</feature>
<dbReference type="CDD" id="cd04950">
    <property type="entry name" value="GT4_TuaH-like"/>
    <property type="match status" value="1"/>
</dbReference>
<dbReference type="Proteomes" id="UP000002194">
    <property type="component" value="Plasmid pDV"/>
</dbReference>
<dbReference type="SUPFAM" id="SSF53756">
    <property type="entry name" value="UDP-Glycosyltransferase/glycogen phosphorylase"/>
    <property type="match status" value="1"/>
</dbReference>
<geneLocation type="plasmid" evidence="2 3">
    <name>pDV</name>
</geneLocation>
<dbReference type="EnsemblBacteria" id="AAS94472">
    <property type="protein sequence ID" value="AAS94472"/>
    <property type="gene ID" value="DVUA0050"/>
</dbReference>
<sequence length="418" mass="45880">MTMLEGRDFIVFSDDWGRHPFSCQHIMQHFMPGNRVLWVNTIGMRLPRLSLYDMRRAAEKLRSWVFPVRQDGAAASPDGLGDAVPEGLRVISPVMVPFAPLPPVRAFNRRSVVDAVTRNAREMGFRDPVLLATVPNAADYVGHCGESLVVYYCVDEFTVWPGMNLPDMVRDLEADLMRSADLVVAVSDALVRAKGNGRTPTRLLTHGVDVGHFARAAAPQPLPEALSDLRGPVVGFFGLIDSHLDVDIVEHILTARPQWNVVLIGTRRIPLTRLERHANFRWLPPVPYADLPRYAYRFDVAVIPYVVNEHTCTANPLKLKEYMATGRPVVTTPMPEALRYAACLHVATDGAGFVDAIDRELAAPSDAAPRRAALEGETWRDKAALLSAWIEEGLAARNAEGTPQGGAGGRDGTAGGRA</sequence>
<evidence type="ECO:0000313" key="3">
    <source>
        <dbReference type="Proteomes" id="UP000002194"/>
    </source>
</evidence>
<feature type="compositionally biased region" description="Gly residues" evidence="1">
    <location>
        <begin position="403"/>
        <end position="418"/>
    </location>
</feature>
<reference evidence="2 3" key="1">
    <citation type="journal article" date="2004" name="Nat. Biotechnol.">
        <title>The genome sequence of the anaerobic, sulfate-reducing bacterium Desulfovibrio vulgaris Hildenborough.</title>
        <authorList>
            <person name="Heidelberg J.F."/>
            <person name="Seshadri R."/>
            <person name="Haveman S.A."/>
            <person name="Hemme C.L."/>
            <person name="Paulsen I.T."/>
            <person name="Kolonay J.F."/>
            <person name="Eisen J.A."/>
            <person name="Ward N."/>
            <person name="Methe B."/>
            <person name="Brinkac L.M."/>
            <person name="Daugherty S.C."/>
            <person name="Deboy R.T."/>
            <person name="Dodson R.J."/>
            <person name="Durkin A.S."/>
            <person name="Madupu R."/>
            <person name="Nelson W.C."/>
            <person name="Sullivan S.A."/>
            <person name="Fouts D."/>
            <person name="Haft D.H."/>
            <person name="Selengut J."/>
            <person name="Peterson J.D."/>
            <person name="Davidsen T.M."/>
            <person name="Zafar N."/>
            <person name="Zhou L."/>
            <person name="Radune D."/>
            <person name="Dimitrov G."/>
            <person name="Hance M."/>
            <person name="Tran K."/>
            <person name="Khouri H."/>
            <person name="Gill J."/>
            <person name="Utterback T.R."/>
            <person name="Feldblyum T.V."/>
            <person name="Wall J.D."/>
            <person name="Voordouw G."/>
            <person name="Fraser C.M."/>
        </authorList>
    </citation>
    <scope>NUCLEOTIDE SEQUENCE [LARGE SCALE GENOMIC DNA]</scope>
    <source>
        <strain evidence="3">ATCC 29579 / DSM 644 / NCIMB 8303 / VKM B-1760 / Hildenborough</strain>
        <plasmid evidence="3">pDV</plasmid>
    </source>
</reference>
<keyword evidence="2" id="KW-0614">Plasmid</keyword>
<dbReference type="PhylomeDB" id="Q72WN9"/>
<gene>
    <name evidence="2" type="ordered locus">DVUA0050</name>
</gene>
<dbReference type="CAZy" id="GT4">
    <property type="family name" value="Glycosyltransferase Family 4"/>
</dbReference>
<evidence type="ECO:0000256" key="1">
    <source>
        <dbReference type="SAM" id="MobiDB-lite"/>
    </source>
</evidence>
<dbReference type="Pfam" id="PF13692">
    <property type="entry name" value="Glyco_trans_1_4"/>
    <property type="match status" value="1"/>
</dbReference>
<dbReference type="PATRIC" id="fig|882.5.peg.3126"/>